<dbReference type="OrthoDB" id="4062651at2759"/>
<proteinExistence type="predicted"/>
<dbReference type="EMBL" id="KN834783">
    <property type="protein sequence ID" value="KIK58820.1"/>
    <property type="molecule type" value="Genomic_DNA"/>
</dbReference>
<keyword evidence="2" id="KW-1185">Reference proteome</keyword>
<accession>A0A0D0B608</accession>
<dbReference type="Proteomes" id="UP000053593">
    <property type="component" value="Unassembled WGS sequence"/>
</dbReference>
<name>A0A0D0B608_9AGAR</name>
<sequence length="213" mass="24573">MLPSASPTRELVTAYEIWDDEKFAFWSVIFTDGSDYYYYNHPDRHISDDKSPFADQAALIPRSYYQPSYPPDFHRAPPILPPNTYIKKFVPLYIAKPEELATTRVADWMIKEAEIYHKISQHPHPNICEYRGIYVLDGLMAGLCLRRYHKTLKQAVQDGDRMDADSIIGGIKSGLDHLHKLGYVHVRPVRRDCTLAKTCFCSAYDNPGRYQPS</sequence>
<dbReference type="SUPFAM" id="SSF56112">
    <property type="entry name" value="Protein kinase-like (PK-like)"/>
    <property type="match status" value="1"/>
</dbReference>
<protein>
    <recommendedName>
        <fullName evidence="3">Protein kinase domain-containing protein</fullName>
    </recommendedName>
</protein>
<reference evidence="1 2" key="1">
    <citation type="submission" date="2014-04" db="EMBL/GenBank/DDBJ databases">
        <title>Evolutionary Origins and Diversification of the Mycorrhizal Mutualists.</title>
        <authorList>
            <consortium name="DOE Joint Genome Institute"/>
            <consortium name="Mycorrhizal Genomics Consortium"/>
            <person name="Kohler A."/>
            <person name="Kuo A."/>
            <person name="Nagy L.G."/>
            <person name="Floudas D."/>
            <person name="Copeland A."/>
            <person name="Barry K.W."/>
            <person name="Cichocki N."/>
            <person name="Veneault-Fourrey C."/>
            <person name="LaButti K."/>
            <person name="Lindquist E.A."/>
            <person name="Lipzen A."/>
            <person name="Lundell T."/>
            <person name="Morin E."/>
            <person name="Murat C."/>
            <person name="Riley R."/>
            <person name="Ohm R."/>
            <person name="Sun H."/>
            <person name="Tunlid A."/>
            <person name="Henrissat B."/>
            <person name="Grigoriev I.V."/>
            <person name="Hibbett D.S."/>
            <person name="Martin F."/>
        </authorList>
    </citation>
    <scope>NUCLEOTIDE SEQUENCE [LARGE SCALE GENOMIC DNA]</scope>
    <source>
        <strain evidence="1 2">FD-317 M1</strain>
    </source>
</reference>
<evidence type="ECO:0000313" key="1">
    <source>
        <dbReference type="EMBL" id="KIK58820.1"/>
    </source>
</evidence>
<gene>
    <name evidence="1" type="ORF">GYMLUDRAFT_45111</name>
</gene>
<evidence type="ECO:0000313" key="2">
    <source>
        <dbReference type="Proteomes" id="UP000053593"/>
    </source>
</evidence>
<dbReference type="InterPro" id="IPR011009">
    <property type="entry name" value="Kinase-like_dom_sf"/>
</dbReference>
<organism evidence="1 2">
    <name type="scientific">Collybiopsis luxurians FD-317 M1</name>
    <dbReference type="NCBI Taxonomy" id="944289"/>
    <lineage>
        <taxon>Eukaryota</taxon>
        <taxon>Fungi</taxon>
        <taxon>Dikarya</taxon>
        <taxon>Basidiomycota</taxon>
        <taxon>Agaricomycotina</taxon>
        <taxon>Agaricomycetes</taxon>
        <taxon>Agaricomycetidae</taxon>
        <taxon>Agaricales</taxon>
        <taxon>Marasmiineae</taxon>
        <taxon>Omphalotaceae</taxon>
        <taxon>Collybiopsis</taxon>
        <taxon>Collybiopsis luxurians</taxon>
    </lineage>
</organism>
<dbReference type="HOGENOM" id="CLU_1294544_0_0_1"/>
<dbReference type="AlphaFoldDB" id="A0A0D0B608"/>
<evidence type="ECO:0008006" key="3">
    <source>
        <dbReference type="Google" id="ProtNLM"/>
    </source>
</evidence>